<evidence type="ECO:0000313" key="2">
    <source>
        <dbReference type="EMBL" id="KAK9961822.1"/>
    </source>
</evidence>
<protein>
    <submittedName>
        <fullName evidence="2">Uncharacterized protein</fullName>
    </submittedName>
</protein>
<keyword evidence="3" id="KW-1185">Reference proteome</keyword>
<dbReference type="Pfam" id="PF18744">
    <property type="entry name" value="SNAD1"/>
    <property type="match status" value="1"/>
</dbReference>
<comment type="caution">
    <text evidence="2">The sequence shown here is derived from an EMBL/GenBank/DDBJ whole genome shotgun (WGS) entry which is preliminary data.</text>
</comment>
<gene>
    <name evidence="2" type="ORF">ABG768_007222</name>
</gene>
<dbReference type="Proteomes" id="UP001479290">
    <property type="component" value="Unassembled WGS sequence"/>
</dbReference>
<dbReference type="AlphaFoldDB" id="A0AAW1ZNX8"/>
<proteinExistence type="predicted"/>
<sequence>MKLIVFLSGLLLHFLLLHWTESVEEEKVNLISLDRIIYFFEQNYTIKTAGDPEPYAVAINVPKNQCNGSFDPSNFLTQENTTNVTDAIYNNDNHFYEGTDLIAAGLRPLKDIENSKINPVSYLLKSEAAFTKLLKRRNDSCVVIYSVYSPCKTMSGSYNITPELKNLKNHSGIKAFVFSKVYGVDKNDHKCSDFAQNCKEIVEHVPLYRCE</sequence>
<accession>A0AAW1ZNX8</accession>
<evidence type="ECO:0000313" key="3">
    <source>
        <dbReference type="Proteomes" id="UP001479290"/>
    </source>
</evidence>
<keyword evidence="1" id="KW-0732">Signal</keyword>
<feature type="signal peptide" evidence="1">
    <location>
        <begin position="1"/>
        <end position="22"/>
    </location>
</feature>
<name>A0AAW1ZNX8_CULAL</name>
<feature type="chain" id="PRO_5043362958" evidence="1">
    <location>
        <begin position="23"/>
        <end position="211"/>
    </location>
</feature>
<dbReference type="EMBL" id="JAWDJR010000015">
    <property type="protein sequence ID" value="KAK9961822.1"/>
    <property type="molecule type" value="Genomic_DNA"/>
</dbReference>
<organism evidence="2 3">
    <name type="scientific">Culter alburnus</name>
    <name type="common">Topmouth culter</name>
    <dbReference type="NCBI Taxonomy" id="194366"/>
    <lineage>
        <taxon>Eukaryota</taxon>
        <taxon>Metazoa</taxon>
        <taxon>Chordata</taxon>
        <taxon>Craniata</taxon>
        <taxon>Vertebrata</taxon>
        <taxon>Euteleostomi</taxon>
        <taxon>Actinopterygii</taxon>
        <taxon>Neopterygii</taxon>
        <taxon>Teleostei</taxon>
        <taxon>Ostariophysi</taxon>
        <taxon>Cypriniformes</taxon>
        <taxon>Xenocyprididae</taxon>
        <taxon>Xenocypridinae</taxon>
        <taxon>Culter</taxon>
    </lineage>
</organism>
<dbReference type="InterPro" id="IPR040958">
    <property type="entry name" value="SNAD1"/>
</dbReference>
<evidence type="ECO:0000256" key="1">
    <source>
        <dbReference type="SAM" id="SignalP"/>
    </source>
</evidence>
<reference evidence="2 3" key="1">
    <citation type="submission" date="2024-05" db="EMBL/GenBank/DDBJ databases">
        <title>A high-quality chromosomal-level genome assembly of Topmouth culter (Culter alburnus).</title>
        <authorList>
            <person name="Zhao H."/>
        </authorList>
    </citation>
    <scope>NUCLEOTIDE SEQUENCE [LARGE SCALE GENOMIC DNA]</scope>
    <source>
        <strain evidence="2">CATC2023</strain>
        <tissue evidence="2">Muscle</tissue>
    </source>
</reference>